<dbReference type="PANTHER" id="PTHR42770:SF16">
    <property type="entry name" value="AMINO ACID PERMEASE"/>
    <property type="match status" value="1"/>
</dbReference>
<feature type="transmembrane region" description="Helical" evidence="5">
    <location>
        <begin position="463"/>
        <end position="485"/>
    </location>
</feature>
<evidence type="ECO:0000313" key="7">
    <source>
        <dbReference type="EMBL" id="WOT37946.1"/>
    </source>
</evidence>
<keyword evidence="3 5" id="KW-1133">Transmembrane helix</keyword>
<evidence type="ECO:0000256" key="5">
    <source>
        <dbReference type="SAM" id="Phobius"/>
    </source>
</evidence>
<dbReference type="PANTHER" id="PTHR42770">
    <property type="entry name" value="AMINO ACID TRANSPORTER-RELATED"/>
    <property type="match status" value="1"/>
</dbReference>
<protein>
    <submittedName>
        <fullName evidence="7">APC family permease</fullName>
    </submittedName>
</protein>
<organism evidence="7 8">
    <name type="scientific">Streptomyces coeruleorubidus</name>
    <dbReference type="NCBI Taxonomy" id="116188"/>
    <lineage>
        <taxon>Bacteria</taxon>
        <taxon>Bacillati</taxon>
        <taxon>Actinomycetota</taxon>
        <taxon>Actinomycetes</taxon>
        <taxon>Kitasatosporales</taxon>
        <taxon>Streptomycetaceae</taxon>
        <taxon>Streptomyces</taxon>
    </lineage>
</organism>
<feature type="transmembrane region" description="Helical" evidence="5">
    <location>
        <begin position="394"/>
        <end position="418"/>
    </location>
</feature>
<sequence length="511" mass="52223">MTTDSSSTGTSAAGGISTFKGQERALRADRLGTGGLLLSVLAATAPLMVVAGVMPTTFAVMGIVGQPLLFVVLGVVLILFSIGYAEMSRHVHNAGAFYAYISRGLGGTAGAGAALVALVAYNALQIGIYGIFGFEVSGLLATYAEVEIAWWIPALVAALAVGLLGWLKIDVNARVLGVLLVIEVLLVVIFDIAALADPGKEGLSLHAFNPDTLTGAGVGTALCFCIAAFLGFEQAPVYAEETSRPHVLVPRVMFLAVGGVAVFFALSSWALTVATGPAAIVGTAQKQSAGLLFFLTDSRLGGTFTDVLHVLFVTGMFAALLSFHNVVARYAFAMGREGLLPAAFGRTSGTSGAPGTGSLLQTVVAVVVVAAFAIADDKPAGDPTAPVLHLFTWFGNIGALGVIVLMAAASLSVVVFFVRRGAAGAQAWRLVTSALAGLALLVIAGYTVKDFEVLVGAGPDSSLSWILPGIIGLALAAGLVLGLVLRARAPEKHARIGLGNEAFQLDKAASS</sequence>
<evidence type="ECO:0000313" key="8">
    <source>
        <dbReference type="Proteomes" id="UP001305002"/>
    </source>
</evidence>
<feature type="transmembrane region" description="Helical" evidence="5">
    <location>
        <begin position="150"/>
        <end position="167"/>
    </location>
</feature>
<feature type="transmembrane region" description="Helical" evidence="5">
    <location>
        <begin position="213"/>
        <end position="232"/>
    </location>
</feature>
<feature type="transmembrane region" description="Helical" evidence="5">
    <location>
        <begin position="97"/>
        <end position="119"/>
    </location>
</feature>
<evidence type="ECO:0000256" key="1">
    <source>
        <dbReference type="ARBA" id="ARBA00004141"/>
    </source>
</evidence>
<feature type="domain" description="Amino acid permease/ SLC12A" evidence="6">
    <location>
        <begin position="44"/>
        <end position="430"/>
    </location>
</feature>
<name>A0ABZ0KJ92_STRC4</name>
<feature type="transmembrane region" description="Helical" evidence="5">
    <location>
        <begin position="174"/>
        <end position="193"/>
    </location>
</feature>
<dbReference type="RefSeq" id="WP_317927022.1">
    <property type="nucleotide sequence ID" value="NZ_CP137524.1"/>
</dbReference>
<evidence type="ECO:0000256" key="2">
    <source>
        <dbReference type="ARBA" id="ARBA00022692"/>
    </source>
</evidence>
<dbReference type="InterPro" id="IPR050367">
    <property type="entry name" value="APC_superfamily"/>
</dbReference>
<feature type="transmembrane region" description="Helical" evidence="5">
    <location>
        <begin position="307"/>
        <end position="332"/>
    </location>
</feature>
<dbReference type="Proteomes" id="UP001305002">
    <property type="component" value="Chromosome"/>
</dbReference>
<feature type="transmembrane region" description="Helical" evidence="5">
    <location>
        <begin position="430"/>
        <end position="448"/>
    </location>
</feature>
<reference evidence="7 8" key="1">
    <citation type="journal article" date="2021" name="J. Microbiol. Biotechnol.">
        <title>An Efficient Markerless Deletion System Suitable for the Industrial Strains of Streptomyces.</title>
        <authorList>
            <person name="Dong J."/>
            <person name="Wei J."/>
            <person name="Li H."/>
            <person name="Zhao S."/>
            <person name="Guan W."/>
        </authorList>
    </citation>
    <scope>NUCLEOTIDE SEQUENCE [LARGE SCALE GENOMIC DNA]</scope>
    <source>
        <strain evidence="7 8">CICC 11043</strain>
    </source>
</reference>
<feature type="transmembrane region" description="Helical" evidence="5">
    <location>
        <begin position="68"/>
        <end position="85"/>
    </location>
</feature>
<evidence type="ECO:0000256" key="3">
    <source>
        <dbReference type="ARBA" id="ARBA00022989"/>
    </source>
</evidence>
<dbReference type="InterPro" id="IPR004841">
    <property type="entry name" value="AA-permease/SLC12A_dom"/>
</dbReference>
<accession>A0ABZ0KJ92</accession>
<evidence type="ECO:0000259" key="6">
    <source>
        <dbReference type="Pfam" id="PF00324"/>
    </source>
</evidence>
<keyword evidence="8" id="KW-1185">Reference proteome</keyword>
<dbReference type="PIRSF" id="PIRSF006060">
    <property type="entry name" value="AA_transporter"/>
    <property type="match status" value="1"/>
</dbReference>
<evidence type="ECO:0000256" key="4">
    <source>
        <dbReference type="ARBA" id="ARBA00023136"/>
    </source>
</evidence>
<keyword evidence="4 5" id="KW-0472">Membrane</keyword>
<feature type="transmembrane region" description="Helical" evidence="5">
    <location>
        <begin position="353"/>
        <end position="374"/>
    </location>
</feature>
<comment type="subcellular location">
    <subcellularLocation>
        <location evidence="1">Membrane</location>
        <topology evidence="1">Multi-pass membrane protein</topology>
    </subcellularLocation>
</comment>
<gene>
    <name evidence="7" type="ORF">R5U08_29025</name>
</gene>
<feature type="transmembrane region" description="Helical" evidence="5">
    <location>
        <begin position="252"/>
        <end position="271"/>
    </location>
</feature>
<reference evidence="7 8" key="2">
    <citation type="journal article" date="2024" name="Microb. Biotechnol.">
        <title>The involvement of multiple ABC transporters in daunorubicin efflux in Streptomyces coeruleorubidus.</title>
        <authorList>
            <person name="Dong J."/>
            <person name="Ning J."/>
            <person name="Tian Y."/>
            <person name="Li H."/>
            <person name="Chen H."/>
            <person name="Guan W."/>
        </authorList>
    </citation>
    <scope>NUCLEOTIDE SEQUENCE [LARGE SCALE GENOMIC DNA]</scope>
    <source>
        <strain evidence="7 8">CICC 11043</strain>
    </source>
</reference>
<proteinExistence type="predicted"/>
<dbReference type="Pfam" id="PF00324">
    <property type="entry name" value="AA_permease"/>
    <property type="match status" value="1"/>
</dbReference>
<dbReference type="Gene3D" id="1.20.1740.10">
    <property type="entry name" value="Amino acid/polyamine transporter I"/>
    <property type="match status" value="1"/>
</dbReference>
<dbReference type="EMBL" id="CP137524">
    <property type="protein sequence ID" value="WOT37946.1"/>
    <property type="molecule type" value="Genomic_DNA"/>
</dbReference>
<keyword evidence="2 5" id="KW-0812">Transmembrane</keyword>
<feature type="transmembrane region" description="Helical" evidence="5">
    <location>
        <begin position="36"/>
        <end position="61"/>
    </location>
</feature>